<dbReference type="EMBL" id="JAYMGO010000021">
    <property type="protein sequence ID" value="KAL1253215.1"/>
    <property type="molecule type" value="Genomic_DNA"/>
</dbReference>
<evidence type="ECO:0000313" key="2">
    <source>
        <dbReference type="Proteomes" id="UP001558613"/>
    </source>
</evidence>
<comment type="caution">
    <text evidence="1">The sequence shown here is derived from an EMBL/GenBank/DDBJ whole genome shotgun (WGS) entry which is preliminary data.</text>
</comment>
<organism evidence="1 2">
    <name type="scientific">Cirrhinus molitorella</name>
    <name type="common">mud carp</name>
    <dbReference type="NCBI Taxonomy" id="172907"/>
    <lineage>
        <taxon>Eukaryota</taxon>
        <taxon>Metazoa</taxon>
        <taxon>Chordata</taxon>
        <taxon>Craniata</taxon>
        <taxon>Vertebrata</taxon>
        <taxon>Euteleostomi</taxon>
        <taxon>Actinopterygii</taxon>
        <taxon>Neopterygii</taxon>
        <taxon>Teleostei</taxon>
        <taxon>Ostariophysi</taxon>
        <taxon>Cypriniformes</taxon>
        <taxon>Cyprinidae</taxon>
        <taxon>Labeoninae</taxon>
        <taxon>Labeonini</taxon>
        <taxon>Cirrhinus</taxon>
    </lineage>
</organism>
<dbReference type="Proteomes" id="UP001558613">
    <property type="component" value="Unassembled WGS sequence"/>
</dbReference>
<name>A0ABR3LLD3_9TELE</name>
<feature type="non-terminal residue" evidence="1">
    <location>
        <position position="106"/>
    </location>
</feature>
<keyword evidence="2" id="KW-1185">Reference proteome</keyword>
<gene>
    <name evidence="1" type="ORF">QQF64_017908</name>
</gene>
<proteinExistence type="predicted"/>
<protein>
    <submittedName>
        <fullName evidence="1">Uncharacterized protein</fullName>
    </submittedName>
</protein>
<reference evidence="1 2" key="1">
    <citation type="submission" date="2023-09" db="EMBL/GenBank/DDBJ databases">
        <authorList>
            <person name="Wang M."/>
        </authorList>
    </citation>
    <scope>NUCLEOTIDE SEQUENCE [LARGE SCALE GENOMIC DNA]</scope>
    <source>
        <strain evidence="1">GT-2023</strain>
        <tissue evidence="1">Liver</tissue>
    </source>
</reference>
<accession>A0ABR3LLD3</accession>
<evidence type="ECO:0000313" key="1">
    <source>
        <dbReference type="EMBL" id="KAL1253215.1"/>
    </source>
</evidence>
<sequence length="106" mass="12475">MYQGSLFCTKIILREAGGFRHSQEADHHHLMMHMNSLLNRWNEISKMCEVVDTPEPVSPTLLNESTDTYCQSDCWHRLRTTVRKLEFWEDYSAELIGTGFFSKVYK</sequence>